<comment type="catalytic activity">
    <reaction evidence="10">
        <text>Mg(2+)(in) = Mg(2+)(out)</text>
        <dbReference type="Rhea" id="RHEA:29827"/>
        <dbReference type="ChEBI" id="CHEBI:18420"/>
    </reaction>
</comment>
<dbReference type="PANTHER" id="PTHR46494:SF1">
    <property type="entry name" value="CORA FAMILY METAL ION TRANSPORTER (EUROFUNG)"/>
    <property type="match status" value="1"/>
</dbReference>
<gene>
    <name evidence="12 13" type="primary">corA</name>
    <name evidence="13" type="ORF">PQJ61_16910</name>
</gene>
<dbReference type="SUPFAM" id="SSF144083">
    <property type="entry name" value="Magnesium transport protein CorA, transmembrane region"/>
    <property type="match status" value="1"/>
</dbReference>
<dbReference type="Pfam" id="PF01544">
    <property type="entry name" value="CorA"/>
    <property type="match status" value="1"/>
</dbReference>
<comment type="function">
    <text evidence="11">Mediates influx of magnesium ions. Alternates between open and closed states. Activated by low cytoplasmic Mg(2+) levels. Inactive when cytoplasmic Mg(2+) levels are high.</text>
</comment>
<proteinExistence type="inferred from homology"/>
<dbReference type="GO" id="GO:0050897">
    <property type="term" value="F:cobalt ion binding"/>
    <property type="evidence" value="ECO:0007669"/>
    <property type="project" value="TreeGrafter"/>
</dbReference>
<dbReference type="InterPro" id="IPR004488">
    <property type="entry name" value="Mg/Co-transport_prot_CorA"/>
</dbReference>
<sequence>MARFLKNKDASIGRAPGEIIFIGKQKVDESTIDLIDYDDKTLNERELGDITEGLSCMNSNTVTWMNINGLHDTPLIKSIGNGFGLHALVMDDIVNTGQRPKMKDHDDYIFFNLKMMDYDDEDGEVKSEQLSIILGKKFLLTFQECPGDIFQPVRDRIRKNKGRIRQSGTDYLAYTLLDTICDNYIYIIERLGERIEELEDEILDNPNKKVLTRINDYKREMNYLRKTVRPVKEFLILFSKIESDLIQKETVPFLKNLLDLTSQALEAIDAYRDMLSDHLNIYNTGINNRLNEIMKLLTIFSAIFIPLTFIAGIYGTNFDNVPELHFRYSYFIMWGVFLVITISMLSLFKRRRWL</sequence>
<evidence type="ECO:0000256" key="2">
    <source>
        <dbReference type="ARBA" id="ARBA00009765"/>
    </source>
</evidence>
<dbReference type="GO" id="GO:0000287">
    <property type="term" value="F:magnesium ion binding"/>
    <property type="evidence" value="ECO:0007669"/>
    <property type="project" value="TreeGrafter"/>
</dbReference>
<evidence type="ECO:0000256" key="4">
    <source>
        <dbReference type="ARBA" id="ARBA00022475"/>
    </source>
</evidence>
<keyword evidence="7 12" id="KW-1133">Transmembrane helix</keyword>
<dbReference type="InterPro" id="IPR045861">
    <property type="entry name" value="CorA_cytoplasmic_dom"/>
</dbReference>
<keyword evidence="3 12" id="KW-0813">Transport</keyword>
<protein>
    <recommendedName>
        <fullName evidence="12">Magnesium transport protein CorA</fullName>
    </recommendedName>
</protein>
<evidence type="ECO:0000256" key="6">
    <source>
        <dbReference type="ARBA" id="ARBA00022842"/>
    </source>
</evidence>
<keyword evidence="9 12" id="KW-0472">Membrane</keyword>
<dbReference type="EMBL" id="JAQQAL010000047">
    <property type="protein sequence ID" value="MDC7228444.1"/>
    <property type="molecule type" value="Genomic_DNA"/>
</dbReference>
<feature type="transmembrane region" description="Helical" evidence="12">
    <location>
        <begin position="296"/>
        <end position="316"/>
    </location>
</feature>
<dbReference type="GO" id="GO:0015095">
    <property type="term" value="F:magnesium ion transmembrane transporter activity"/>
    <property type="evidence" value="ECO:0007669"/>
    <property type="project" value="UniProtKB-UniRule"/>
</dbReference>
<evidence type="ECO:0000256" key="12">
    <source>
        <dbReference type="RuleBase" id="RU362010"/>
    </source>
</evidence>
<keyword evidence="8 12" id="KW-0406">Ion transport</keyword>
<evidence type="ECO:0000256" key="7">
    <source>
        <dbReference type="ARBA" id="ARBA00022989"/>
    </source>
</evidence>
<evidence type="ECO:0000313" key="14">
    <source>
        <dbReference type="Proteomes" id="UP001221217"/>
    </source>
</evidence>
<dbReference type="GO" id="GO:0015087">
    <property type="term" value="F:cobalt ion transmembrane transporter activity"/>
    <property type="evidence" value="ECO:0007669"/>
    <property type="project" value="UniProtKB-UniRule"/>
</dbReference>
<name>A0AAJ1IHX2_9SPIO</name>
<dbReference type="CDD" id="cd12828">
    <property type="entry name" value="TmCorA-like_1"/>
    <property type="match status" value="1"/>
</dbReference>
<dbReference type="Proteomes" id="UP001221217">
    <property type="component" value="Unassembled WGS sequence"/>
</dbReference>
<evidence type="ECO:0000256" key="8">
    <source>
        <dbReference type="ARBA" id="ARBA00023065"/>
    </source>
</evidence>
<dbReference type="GO" id="GO:0005886">
    <property type="term" value="C:plasma membrane"/>
    <property type="evidence" value="ECO:0007669"/>
    <property type="project" value="UniProtKB-SubCell"/>
</dbReference>
<feature type="transmembrane region" description="Helical" evidence="12">
    <location>
        <begin position="328"/>
        <end position="348"/>
    </location>
</feature>
<comment type="similarity">
    <text evidence="2 12">Belongs to the CorA metal ion transporter (MIT) (TC 1.A.35) family.</text>
</comment>
<dbReference type="NCBIfam" id="TIGR00383">
    <property type="entry name" value="corA"/>
    <property type="match status" value="1"/>
</dbReference>
<evidence type="ECO:0000256" key="1">
    <source>
        <dbReference type="ARBA" id="ARBA00004651"/>
    </source>
</evidence>
<evidence type="ECO:0000256" key="5">
    <source>
        <dbReference type="ARBA" id="ARBA00022692"/>
    </source>
</evidence>
<evidence type="ECO:0000256" key="11">
    <source>
        <dbReference type="ARBA" id="ARBA00045497"/>
    </source>
</evidence>
<evidence type="ECO:0000256" key="3">
    <source>
        <dbReference type="ARBA" id="ARBA00022448"/>
    </source>
</evidence>
<reference evidence="13 14" key="1">
    <citation type="submission" date="2022-12" db="EMBL/GenBank/DDBJ databases">
        <title>Metagenome assembled genome from gulf of manar.</title>
        <authorList>
            <person name="Kohli P."/>
            <person name="Pk S."/>
            <person name="Venkata Ramana C."/>
            <person name="Sasikala C."/>
        </authorList>
    </citation>
    <scope>NUCLEOTIDE SEQUENCE [LARGE SCALE GENOMIC DNA]</scope>
    <source>
        <strain evidence="13">JB008</strain>
    </source>
</reference>
<comment type="caution">
    <text evidence="13">The sequence shown here is derived from an EMBL/GenBank/DDBJ whole genome shotgun (WGS) entry which is preliminary data.</text>
</comment>
<dbReference type="Gene3D" id="1.20.58.340">
    <property type="entry name" value="Magnesium transport protein CorA, transmembrane region"/>
    <property type="match status" value="2"/>
</dbReference>
<dbReference type="InterPro" id="IPR002523">
    <property type="entry name" value="MgTranspt_CorA/ZnTranspt_ZntB"/>
</dbReference>
<dbReference type="PANTHER" id="PTHR46494">
    <property type="entry name" value="CORA FAMILY METAL ION TRANSPORTER (EUROFUNG)"/>
    <property type="match status" value="1"/>
</dbReference>
<dbReference type="AlphaFoldDB" id="A0AAJ1IHX2"/>
<keyword evidence="4 12" id="KW-1003">Cell membrane</keyword>
<accession>A0AAJ1IHX2</accession>
<evidence type="ECO:0000313" key="13">
    <source>
        <dbReference type="EMBL" id="MDC7228444.1"/>
    </source>
</evidence>
<dbReference type="FunFam" id="1.20.58.340:FF:000004">
    <property type="entry name" value="Magnesium transport protein CorA"/>
    <property type="match status" value="1"/>
</dbReference>
<dbReference type="SUPFAM" id="SSF143865">
    <property type="entry name" value="CorA soluble domain-like"/>
    <property type="match status" value="1"/>
</dbReference>
<comment type="subcellular location">
    <subcellularLocation>
        <location evidence="1">Cell membrane</location>
        <topology evidence="1">Multi-pass membrane protein</topology>
    </subcellularLocation>
    <subcellularLocation>
        <location evidence="12">Membrane</location>
        <topology evidence="12">Multi-pass membrane protein</topology>
    </subcellularLocation>
</comment>
<evidence type="ECO:0000256" key="10">
    <source>
        <dbReference type="ARBA" id="ARBA00034269"/>
    </source>
</evidence>
<dbReference type="InterPro" id="IPR045863">
    <property type="entry name" value="CorA_TM1_TM2"/>
</dbReference>
<dbReference type="Gene3D" id="3.30.460.20">
    <property type="entry name" value="CorA soluble domain-like"/>
    <property type="match status" value="1"/>
</dbReference>
<keyword evidence="5 12" id="KW-0812">Transmembrane</keyword>
<organism evidence="13 14">
    <name type="scientific">Candidatus Thalassospirochaeta sargassi</name>
    <dbReference type="NCBI Taxonomy" id="3119039"/>
    <lineage>
        <taxon>Bacteria</taxon>
        <taxon>Pseudomonadati</taxon>
        <taxon>Spirochaetota</taxon>
        <taxon>Spirochaetia</taxon>
        <taxon>Spirochaetales</taxon>
        <taxon>Spirochaetaceae</taxon>
        <taxon>Candidatus Thalassospirochaeta</taxon>
    </lineage>
</organism>
<keyword evidence="6 12" id="KW-0460">Magnesium</keyword>
<evidence type="ECO:0000256" key="9">
    <source>
        <dbReference type="ARBA" id="ARBA00023136"/>
    </source>
</evidence>